<proteinExistence type="predicted"/>
<name>A0A165QTU6_9AGAM</name>
<dbReference type="OrthoDB" id="1606438at2759"/>
<dbReference type="GO" id="GO:0046983">
    <property type="term" value="F:protein dimerization activity"/>
    <property type="evidence" value="ECO:0007669"/>
    <property type="project" value="InterPro"/>
</dbReference>
<evidence type="ECO:0000313" key="6">
    <source>
        <dbReference type="EMBL" id="KZT22866.1"/>
    </source>
</evidence>
<dbReference type="SUPFAM" id="SSF53335">
    <property type="entry name" value="S-adenosyl-L-methionine-dependent methyltransferases"/>
    <property type="match status" value="1"/>
</dbReference>
<accession>A0A165QTU6</accession>
<dbReference type="InterPro" id="IPR036388">
    <property type="entry name" value="WH-like_DNA-bd_sf"/>
</dbReference>
<feature type="domain" description="O-methyltransferase C-terminal" evidence="4">
    <location>
        <begin position="203"/>
        <end position="429"/>
    </location>
</feature>
<dbReference type="AlphaFoldDB" id="A0A165QTU6"/>
<evidence type="ECO:0000259" key="4">
    <source>
        <dbReference type="Pfam" id="PF00891"/>
    </source>
</evidence>
<dbReference type="GO" id="GO:0008171">
    <property type="term" value="F:O-methyltransferase activity"/>
    <property type="evidence" value="ECO:0007669"/>
    <property type="project" value="InterPro"/>
</dbReference>
<dbReference type="SUPFAM" id="SSF46785">
    <property type="entry name" value="Winged helix' DNA-binding domain"/>
    <property type="match status" value="1"/>
</dbReference>
<dbReference type="Pfam" id="PF08100">
    <property type="entry name" value="Dimerisation"/>
    <property type="match status" value="1"/>
</dbReference>
<dbReference type="Gene3D" id="3.40.50.150">
    <property type="entry name" value="Vaccinia Virus protein VP39"/>
    <property type="match status" value="1"/>
</dbReference>
<evidence type="ECO:0000256" key="1">
    <source>
        <dbReference type="ARBA" id="ARBA00022603"/>
    </source>
</evidence>
<dbReference type="InterPro" id="IPR029063">
    <property type="entry name" value="SAM-dependent_MTases_sf"/>
</dbReference>
<dbReference type="Gene3D" id="1.10.10.10">
    <property type="entry name" value="Winged helix-like DNA-binding domain superfamily/Winged helix DNA-binding domain"/>
    <property type="match status" value="1"/>
</dbReference>
<evidence type="ECO:0000256" key="2">
    <source>
        <dbReference type="ARBA" id="ARBA00022679"/>
    </source>
</evidence>
<dbReference type="InterPro" id="IPR016461">
    <property type="entry name" value="COMT-like"/>
</dbReference>
<evidence type="ECO:0000259" key="5">
    <source>
        <dbReference type="Pfam" id="PF08100"/>
    </source>
</evidence>
<keyword evidence="3" id="KW-0949">S-adenosyl-L-methionine</keyword>
<dbReference type="CDD" id="cd02440">
    <property type="entry name" value="AdoMet_MTases"/>
    <property type="match status" value="1"/>
</dbReference>
<keyword evidence="7" id="KW-1185">Reference proteome</keyword>
<keyword evidence="2 6" id="KW-0808">Transferase</keyword>
<dbReference type="PANTHER" id="PTHR43712">
    <property type="entry name" value="PUTATIVE (AFU_ORTHOLOGUE AFUA_4G14580)-RELATED"/>
    <property type="match status" value="1"/>
</dbReference>
<dbReference type="InterPro" id="IPR001077">
    <property type="entry name" value="COMT_C"/>
</dbReference>
<dbReference type="Proteomes" id="UP000076761">
    <property type="component" value="Unassembled WGS sequence"/>
</dbReference>
<dbReference type="PROSITE" id="PS51683">
    <property type="entry name" value="SAM_OMT_II"/>
    <property type="match status" value="1"/>
</dbReference>
<dbReference type="Pfam" id="PF00891">
    <property type="entry name" value="Methyltransf_2"/>
    <property type="match status" value="1"/>
</dbReference>
<sequence length="451" mass="49388">MTSLSSLAGNPHIDALLNLISSTVKEIVMEYEKVGYAVPSLDDTKPGPFDLTENSTLGLTRAVQIVEGACAQLCATVARPSHYIVNKAYCYYQSSCLQVAVSAKISDILLDKTDGMHVGEISKASGIESGKLSRVLRLLTSQHCYREVAPDTFANNRLSMKLLSNDAIGSFVGHATDESMKAGAYLWASLSDPGWGSSYEVEKTAFKKAMGLSAFNWFNHTPIGKSVHERFDRGMVGAGEFNGLGLLTKVYPWESLPKDTVLCDVGGGKGHAALTVLKAFPHMKAVVQDLDHVVSAGKALWMEECRSAVDADKVAFVPIDFLKDTPVSSCDIYYVRQVLHDWPDSDCVRILANIRKAMKPSSRVLIHELTYLHLLPSKPEGSTLDRAPEPLLPNFGAGLFKVYMEDINMMTMMNAKERSLEMFIQLGEQVGLKFVNFHNCGETGLIELALP</sequence>
<organism evidence="6 7">
    <name type="scientific">Neolentinus lepideus HHB14362 ss-1</name>
    <dbReference type="NCBI Taxonomy" id="1314782"/>
    <lineage>
        <taxon>Eukaryota</taxon>
        <taxon>Fungi</taxon>
        <taxon>Dikarya</taxon>
        <taxon>Basidiomycota</taxon>
        <taxon>Agaricomycotina</taxon>
        <taxon>Agaricomycetes</taxon>
        <taxon>Gloeophyllales</taxon>
        <taxon>Gloeophyllaceae</taxon>
        <taxon>Neolentinus</taxon>
    </lineage>
</organism>
<gene>
    <name evidence="6" type="ORF">NEOLEDRAFT_1137439</name>
</gene>
<evidence type="ECO:0000313" key="7">
    <source>
        <dbReference type="Proteomes" id="UP000076761"/>
    </source>
</evidence>
<dbReference type="PANTHER" id="PTHR43712:SF2">
    <property type="entry name" value="O-METHYLTRANSFERASE CICE"/>
    <property type="match status" value="1"/>
</dbReference>
<dbReference type="InterPro" id="IPR012967">
    <property type="entry name" value="COMT_dimerisation"/>
</dbReference>
<reference evidence="6 7" key="1">
    <citation type="journal article" date="2016" name="Mol. Biol. Evol.">
        <title>Comparative Genomics of Early-Diverging Mushroom-Forming Fungi Provides Insights into the Origins of Lignocellulose Decay Capabilities.</title>
        <authorList>
            <person name="Nagy L.G."/>
            <person name="Riley R."/>
            <person name="Tritt A."/>
            <person name="Adam C."/>
            <person name="Daum C."/>
            <person name="Floudas D."/>
            <person name="Sun H."/>
            <person name="Yadav J.S."/>
            <person name="Pangilinan J."/>
            <person name="Larsson K.H."/>
            <person name="Matsuura K."/>
            <person name="Barry K."/>
            <person name="Labutti K."/>
            <person name="Kuo R."/>
            <person name="Ohm R.A."/>
            <person name="Bhattacharya S.S."/>
            <person name="Shirouzu T."/>
            <person name="Yoshinaga Y."/>
            <person name="Martin F.M."/>
            <person name="Grigoriev I.V."/>
            <person name="Hibbett D.S."/>
        </authorList>
    </citation>
    <scope>NUCLEOTIDE SEQUENCE [LARGE SCALE GENOMIC DNA]</scope>
    <source>
        <strain evidence="6 7">HHB14362 ss-1</strain>
    </source>
</reference>
<dbReference type="GO" id="GO:0032259">
    <property type="term" value="P:methylation"/>
    <property type="evidence" value="ECO:0007669"/>
    <property type="project" value="UniProtKB-KW"/>
</dbReference>
<dbReference type="InParanoid" id="A0A165QTU6"/>
<dbReference type="EMBL" id="KV425591">
    <property type="protein sequence ID" value="KZT22866.1"/>
    <property type="molecule type" value="Genomic_DNA"/>
</dbReference>
<feature type="domain" description="O-methyltransferase dimerisation" evidence="5">
    <location>
        <begin position="89"/>
        <end position="164"/>
    </location>
</feature>
<keyword evidence="1 6" id="KW-0489">Methyltransferase</keyword>
<dbReference type="InterPro" id="IPR036390">
    <property type="entry name" value="WH_DNA-bd_sf"/>
</dbReference>
<protein>
    <submittedName>
        <fullName evidence="6">S-adenosyl-L-methionine-dependent methyltransferase</fullName>
    </submittedName>
</protein>
<evidence type="ECO:0000256" key="3">
    <source>
        <dbReference type="ARBA" id="ARBA00022691"/>
    </source>
</evidence>